<gene>
    <name evidence="1" type="ORF">ATANTOWER_024655</name>
</gene>
<evidence type="ECO:0000313" key="1">
    <source>
        <dbReference type="EMBL" id="MED6243662.1"/>
    </source>
</evidence>
<name>A0ABU7AZG3_9TELE</name>
<comment type="caution">
    <text evidence="1">The sequence shown here is derived from an EMBL/GenBank/DDBJ whole genome shotgun (WGS) entry which is preliminary data.</text>
</comment>
<keyword evidence="2" id="KW-1185">Reference proteome</keyword>
<proteinExistence type="predicted"/>
<dbReference type="Proteomes" id="UP001345963">
    <property type="component" value="Unassembled WGS sequence"/>
</dbReference>
<organism evidence="1 2">
    <name type="scientific">Ataeniobius toweri</name>
    <dbReference type="NCBI Taxonomy" id="208326"/>
    <lineage>
        <taxon>Eukaryota</taxon>
        <taxon>Metazoa</taxon>
        <taxon>Chordata</taxon>
        <taxon>Craniata</taxon>
        <taxon>Vertebrata</taxon>
        <taxon>Euteleostomi</taxon>
        <taxon>Actinopterygii</taxon>
        <taxon>Neopterygii</taxon>
        <taxon>Teleostei</taxon>
        <taxon>Neoteleostei</taxon>
        <taxon>Acanthomorphata</taxon>
        <taxon>Ovalentaria</taxon>
        <taxon>Atherinomorphae</taxon>
        <taxon>Cyprinodontiformes</taxon>
        <taxon>Goodeidae</taxon>
        <taxon>Ataeniobius</taxon>
    </lineage>
</organism>
<evidence type="ECO:0000313" key="2">
    <source>
        <dbReference type="Proteomes" id="UP001345963"/>
    </source>
</evidence>
<sequence length="121" mass="13302">MQEASRFVLGQIPAVESVIASLIPSDESLLPNARYSWPQCCVTDDLLCTAYDSGARMGRLANSLSHLMLGLSSSLESVPLDQSTQGMVDESLQAFALMTRELGQTLSMQVHARRQADWRSR</sequence>
<dbReference type="EMBL" id="JAHUTI010035109">
    <property type="protein sequence ID" value="MED6243662.1"/>
    <property type="molecule type" value="Genomic_DNA"/>
</dbReference>
<accession>A0ABU7AZG3</accession>
<protein>
    <submittedName>
        <fullName evidence="1">Uncharacterized protein</fullName>
    </submittedName>
</protein>
<reference evidence="1 2" key="1">
    <citation type="submission" date="2021-07" db="EMBL/GenBank/DDBJ databases">
        <authorList>
            <person name="Palmer J.M."/>
        </authorList>
    </citation>
    <scope>NUCLEOTIDE SEQUENCE [LARGE SCALE GENOMIC DNA]</scope>
    <source>
        <strain evidence="1 2">AT_MEX2019</strain>
        <tissue evidence="1">Muscle</tissue>
    </source>
</reference>